<evidence type="ECO:0000313" key="1">
    <source>
        <dbReference type="EMBL" id="KAA8888022.1"/>
    </source>
</evidence>
<reference evidence="1 2" key="1">
    <citation type="submission" date="2019-09" db="EMBL/GenBank/DDBJ databases">
        <authorList>
            <person name="Wang X."/>
        </authorList>
    </citation>
    <scope>NUCLEOTIDE SEQUENCE [LARGE SCALE GENOMIC DNA]</scope>
    <source>
        <strain evidence="1 2">CICC 11023</strain>
    </source>
</reference>
<keyword evidence="2" id="KW-1185">Reference proteome</keyword>
<evidence type="ECO:0000313" key="2">
    <source>
        <dbReference type="Proteomes" id="UP000323876"/>
    </source>
</evidence>
<comment type="caution">
    <text evidence="1">The sequence shown here is derived from an EMBL/GenBank/DDBJ whole genome shotgun (WGS) entry which is preliminary data.</text>
</comment>
<dbReference type="RefSeq" id="WP_150402193.1">
    <property type="nucleotide sequence ID" value="NZ_VXLC01000004.1"/>
</dbReference>
<accession>A0A5N0EF37</accession>
<dbReference type="PROSITE" id="PS51257">
    <property type="entry name" value="PROKAR_LIPOPROTEIN"/>
    <property type="match status" value="1"/>
</dbReference>
<dbReference type="Proteomes" id="UP000323876">
    <property type="component" value="Unassembled WGS sequence"/>
</dbReference>
<dbReference type="EMBL" id="VXLC01000004">
    <property type="protein sequence ID" value="KAA8888022.1"/>
    <property type="molecule type" value="Genomic_DNA"/>
</dbReference>
<gene>
    <name evidence="1" type="ORF">F3087_13155</name>
</gene>
<sequence length="183" mass="18563">MRRLERAGLTAAAAATAIGVLIIGACSQQVSGTAQVNRSDLAAYTSDVTASSIAASAARTAAIERATDSACDAFVAANGNSIRDFNAYIALSNDKGPNDPEANGKADIAVGTLHDGAGAVDRKVTADVPSNIADVLHAYRDDSNALADTVARRADTDTLNGTIDKFNATKNTALAACAGHGTR</sequence>
<proteinExistence type="predicted"/>
<organism evidence="1 2">
    <name type="scientific">Nocardia colli</name>
    <dbReference type="NCBI Taxonomy" id="2545717"/>
    <lineage>
        <taxon>Bacteria</taxon>
        <taxon>Bacillati</taxon>
        <taxon>Actinomycetota</taxon>
        <taxon>Actinomycetes</taxon>
        <taxon>Mycobacteriales</taxon>
        <taxon>Nocardiaceae</taxon>
        <taxon>Nocardia</taxon>
    </lineage>
</organism>
<evidence type="ECO:0008006" key="3">
    <source>
        <dbReference type="Google" id="ProtNLM"/>
    </source>
</evidence>
<name>A0A5N0EF37_9NOCA</name>
<dbReference type="AlphaFoldDB" id="A0A5N0EF37"/>
<protein>
    <recommendedName>
        <fullName evidence="3">Lipoprotein</fullName>
    </recommendedName>
</protein>
<dbReference type="OrthoDB" id="4568828at2"/>